<feature type="region of interest" description="Disordered" evidence="7">
    <location>
        <begin position="127"/>
        <end position="155"/>
    </location>
</feature>
<dbReference type="Proteomes" id="UP000469452">
    <property type="component" value="Unassembled WGS sequence"/>
</dbReference>
<feature type="transmembrane region" description="Helical" evidence="8">
    <location>
        <begin position="20"/>
        <end position="38"/>
    </location>
</feature>
<proteinExistence type="inferred from homology"/>
<gene>
    <name evidence="9" type="ORF">AaE_015895</name>
</gene>
<dbReference type="GO" id="GO:0005773">
    <property type="term" value="C:vacuole"/>
    <property type="evidence" value="ECO:0007669"/>
    <property type="project" value="GOC"/>
</dbReference>
<comment type="similarity">
    <text evidence="2">Belongs to the TMEM208 family.</text>
</comment>
<evidence type="ECO:0000256" key="7">
    <source>
        <dbReference type="SAM" id="MobiDB-lite"/>
    </source>
</evidence>
<feature type="transmembrane region" description="Helical" evidence="8">
    <location>
        <begin position="82"/>
        <end position="102"/>
    </location>
</feature>
<keyword evidence="6 8" id="KW-0472">Membrane</keyword>
<keyword evidence="4" id="KW-0256">Endoplasmic reticulum</keyword>
<comment type="subcellular location">
    <subcellularLocation>
        <location evidence="1">Endoplasmic reticulum membrane</location>
        <topology evidence="1">Multi-pass membrane protein</topology>
    </subcellularLocation>
</comment>
<dbReference type="GO" id="GO:0005789">
    <property type="term" value="C:endoplasmic reticulum membrane"/>
    <property type="evidence" value="ECO:0007669"/>
    <property type="project" value="UniProtKB-SubCell"/>
</dbReference>
<evidence type="ECO:0008006" key="11">
    <source>
        <dbReference type="Google" id="ProtNLM"/>
    </source>
</evidence>
<evidence type="ECO:0000256" key="4">
    <source>
        <dbReference type="ARBA" id="ARBA00022824"/>
    </source>
</evidence>
<keyword evidence="3 8" id="KW-0812">Transmembrane</keyword>
<accession>A0A6A4YVN3</accession>
<dbReference type="GO" id="GO:0006624">
    <property type="term" value="P:vacuolar protein processing"/>
    <property type="evidence" value="ECO:0007669"/>
    <property type="project" value="TreeGrafter"/>
</dbReference>
<sequence length="155" mass="17160">MAGQSAKKAQKAGSELSARLNQSILAVNVVYLLYRVLWHFDTFSTWHATGYALILTATYASYTMAVGSALEGTNNEYAMDVLLVTLVVQIGTIVSDYFWYLYLVVPGYVFYYVGKKAIGFFFPQGASSEDKTGGDAAVSKRMQKLEKRGVRQRAP</sequence>
<dbReference type="VEuPathDB" id="FungiDB:H257_07444"/>
<organism evidence="9 10">
    <name type="scientific">Aphanomyces astaci</name>
    <name type="common">Crayfish plague agent</name>
    <dbReference type="NCBI Taxonomy" id="112090"/>
    <lineage>
        <taxon>Eukaryota</taxon>
        <taxon>Sar</taxon>
        <taxon>Stramenopiles</taxon>
        <taxon>Oomycota</taxon>
        <taxon>Saprolegniomycetes</taxon>
        <taxon>Saprolegniales</taxon>
        <taxon>Verrucalvaceae</taxon>
        <taxon>Aphanomyces</taxon>
    </lineage>
</organism>
<comment type="caution">
    <text evidence="9">The sequence shown here is derived from an EMBL/GenBank/DDBJ whole genome shotgun (WGS) entry which is preliminary data.</text>
</comment>
<evidence type="ECO:0000256" key="3">
    <source>
        <dbReference type="ARBA" id="ARBA00022692"/>
    </source>
</evidence>
<name>A0A6A4YVN3_APHAT</name>
<dbReference type="EMBL" id="VJMI01021129">
    <property type="protein sequence ID" value="KAF0702483.1"/>
    <property type="molecule type" value="Genomic_DNA"/>
</dbReference>
<dbReference type="PANTHER" id="PTHR13505">
    <property type="entry name" value="TRANSMEMBRANE PROTEIN 208"/>
    <property type="match status" value="1"/>
</dbReference>
<reference evidence="9 10" key="1">
    <citation type="submission" date="2019-06" db="EMBL/GenBank/DDBJ databases">
        <title>Genomics analysis of Aphanomyces spp. identifies a new class of oomycete effector associated with host adaptation.</title>
        <authorList>
            <person name="Gaulin E."/>
        </authorList>
    </citation>
    <scope>NUCLEOTIDE SEQUENCE [LARGE SCALE GENOMIC DNA]</scope>
    <source>
        <strain evidence="9 10">E</strain>
    </source>
</reference>
<dbReference type="InterPro" id="IPR008506">
    <property type="entry name" value="SND2/TMEM208"/>
</dbReference>
<evidence type="ECO:0000313" key="9">
    <source>
        <dbReference type="EMBL" id="KAF0702483.1"/>
    </source>
</evidence>
<feature type="transmembrane region" description="Helical" evidence="8">
    <location>
        <begin position="50"/>
        <end position="70"/>
    </location>
</feature>
<evidence type="ECO:0000256" key="1">
    <source>
        <dbReference type="ARBA" id="ARBA00004477"/>
    </source>
</evidence>
<evidence type="ECO:0000256" key="5">
    <source>
        <dbReference type="ARBA" id="ARBA00022989"/>
    </source>
</evidence>
<protein>
    <recommendedName>
        <fullName evidence="11">Transmembrane protein 208</fullName>
    </recommendedName>
</protein>
<evidence type="ECO:0000256" key="8">
    <source>
        <dbReference type="SAM" id="Phobius"/>
    </source>
</evidence>
<dbReference type="Pfam" id="PF05620">
    <property type="entry name" value="TMEM208_SND2"/>
    <property type="match status" value="1"/>
</dbReference>
<dbReference type="PANTHER" id="PTHR13505:SF7">
    <property type="entry name" value="TRANSMEMBRANE PROTEIN 208"/>
    <property type="match status" value="1"/>
</dbReference>
<dbReference type="AlphaFoldDB" id="A0A6A4YVN3"/>
<evidence type="ECO:0000256" key="2">
    <source>
        <dbReference type="ARBA" id="ARBA00009950"/>
    </source>
</evidence>
<evidence type="ECO:0000256" key="6">
    <source>
        <dbReference type="ARBA" id="ARBA00023136"/>
    </source>
</evidence>
<keyword evidence="5 8" id="KW-1133">Transmembrane helix</keyword>
<evidence type="ECO:0000313" key="10">
    <source>
        <dbReference type="Proteomes" id="UP000469452"/>
    </source>
</evidence>